<dbReference type="AlphaFoldDB" id="A0A9E8ZCD1"/>
<evidence type="ECO:0000313" key="3">
    <source>
        <dbReference type="Proteomes" id="UP001163152"/>
    </source>
</evidence>
<dbReference type="Proteomes" id="UP001163152">
    <property type="component" value="Chromosome"/>
</dbReference>
<reference evidence="2" key="1">
    <citation type="submission" date="2022-12" db="EMBL/GenBank/DDBJ databases">
        <title>Polyphasic identification of a Novel Hot-Spring Cyanobacterium Ocullathermofonsia sinensis gen nov. sp. nov. and Genomic Insights on its Adaptations to the Thermal Habitat.</title>
        <authorList>
            <person name="Daroch M."/>
            <person name="Tang J."/>
            <person name="Jiang Y."/>
        </authorList>
    </citation>
    <scope>NUCLEOTIDE SEQUENCE</scope>
    <source>
        <strain evidence="2">PKUAC-SCTA174</strain>
    </source>
</reference>
<dbReference type="RefSeq" id="WP_268609085.1">
    <property type="nucleotide sequence ID" value="NZ_CP113797.1"/>
</dbReference>
<sequence length="150" mass="15637">MADQEKVSNNGEATKVASTQSPKSENGKSDNGSKKSTESGLSLANANQAKASIEVSSYAVAGLRPIASSNLEVFGTILNNRPILASPLEVVSYAGNRPIFASEITVRSDFAGRPIVVSDPTLLQASLLPGGRPIASNEIDDSETLMGFID</sequence>
<organism evidence="2 3">
    <name type="scientific">Thermocoleostomius sinensis A174</name>
    <dbReference type="NCBI Taxonomy" id="2016057"/>
    <lineage>
        <taxon>Bacteria</taxon>
        <taxon>Bacillati</taxon>
        <taxon>Cyanobacteriota</taxon>
        <taxon>Cyanophyceae</taxon>
        <taxon>Oculatellales</taxon>
        <taxon>Oculatellaceae</taxon>
        <taxon>Thermocoleostomius</taxon>
    </lineage>
</organism>
<protein>
    <submittedName>
        <fullName evidence="2">Uncharacterized protein</fullName>
    </submittedName>
</protein>
<feature type="region of interest" description="Disordered" evidence="1">
    <location>
        <begin position="1"/>
        <end position="43"/>
    </location>
</feature>
<evidence type="ECO:0000313" key="2">
    <source>
        <dbReference type="EMBL" id="WAL59309.1"/>
    </source>
</evidence>
<dbReference type="EMBL" id="CP113797">
    <property type="protein sequence ID" value="WAL59309.1"/>
    <property type="molecule type" value="Genomic_DNA"/>
</dbReference>
<keyword evidence="3" id="KW-1185">Reference proteome</keyword>
<name>A0A9E8ZCD1_9CYAN</name>
<proteinExistence type="predicted"/>
<feature type="compositionally biased region" description="Polar residues" evidence="1">
    <location>
        <begin position="7"/>
        <end position="24"/>
    </location>
</feature>
<accession>A0A9E8ZCD1</accession>
<gene>
    <name evidence="2" type="ORF">OXH18_19350</name>
</gene>
<feature type="compositionally biased region" description="Basic and acidic residues" evidence="1">
    <location>
        <begin position="25"/>
        <end position="37"/>
    </location>
</feature>
<dbReference type="KEGG" id="tsin:OXH18_19350"/>
<evidence type="ECO:0000256" key="1">
    <source>
        <dbReference type="SAM" id="MobiDB-lite"/>
    </source>
</evidence>